<gene>
    <name evidence="2" type="ORF">LGLO00237_LOCUS17929</name>
</gene>
<evidence type="ECO:0000256" key="1">
    <source>
        <dbReference type="SAM" id="MobiDB-lite"/>
    </source>
</evidence>
<organism evidence="2">
    <name type="scientific">Lotharella globosa</name>
    <dbReference type="NCBI Taxonomy" id="91324"/>
    <lineage>
        <taxon>Eukaryota</taxon>
        <taxon>Sar</taxon>
        <taxon>Rhizaria</taxon>
        <taxon>Cercozoa</taxon>
        <taxon>Chlorarachniophyceae</taxon>
        <taxon>Lotharella</taxon>
    </lineage>
</organism>
<dbReference type="EMBL" id="HBIV01024993">
    <property type="protein sequence ID" value="CAE0666319.1"/>
    <property type="molecule type" value="Transcribed_RNA"/>
</dbReference>
<feature type="region of interest" description="Disordered" evidence="1">
    <location>
        <begin position="174"/>
        <end position="194"/>
    </location>
</feature>
<dbReference type="AlphaFoldDB" id="A0A7S4DS18"/>
<sequence length="630" mass="70064">MHACYTHRYHIPQKTVELLDSKGQYIHNDSRIIRFLSKGNNWAKVRARISSLPIYVHTTDWDCKVVITVSSANVTFLQRLISNSIETFKGHTPEDILVQKDSRVGEVISADSGLSLSAAGLESEDCVFAYSKKKMTKYVVNAMGAKMTVSLSEASTILDLKTVVAKLMGWNKRDKEDDAKGASTPAAAEKDGGGEEDLFAAYMDEYETDEEQQEGNVAEEDEEGVSSDLLNQLLVVTHTHYTKQAAAGTPLLDTWVLDKSEEEKRNNNFDFQKWLTTSLGEKEQKLFAEDFLLGETPTFNDMKIISKEDLSPIKSMLSKLRIWKAIETLQNPAPPKITRIVESNRKDGGGGGGAGGGGEEQESEKSSKASHHFLSSVFGRGKSSIPLEGYRDTSFLVNECLEDRELIVIWNKKYQFDLVDGGSVVKSISLQGTTKASTLYETANSLKPDSPNNVVLVAKDNRIIDPWGLVGDYSFDKSSQNAEHFTISLIELDAPPSTNRVGHPWHSLETTADGIPYLNFERETNTISTPEPDTNPTRVKLSLVNMDDAVSKNYVVNLTGSVNGTRLMECLGLVHDPKKLEFYPLMSDKKGNLRPRTRNGYDWEKNGSILGWLQKSHKGELPLRSDCINY</sequence>
<name>A0A7S4DS18_9EUKA</name>
<feature type="compositionally biased region" description="Gly residues" evidence="1">
    <location>
        <begin position="349"/>
        <end position="358"/>
    </location>
</feature>
<feature type="region of interest" description="Disordered" evidence="1">
    <location>
        <begin position="336"/>
        <end position="366"/>
    </location>
</feature>
<evidence type="ECO:0000313" key="2">
    <source>
        <dbReference type="EMBL" id="CAE0666319.1"/>
    </source>
</evidence>
<accession>A0A7S4DS18</accession>
<reference evidence="2" key="1">
    <citation type="submission" date="2021-01" db="EMBL/GenBank/DDBJ databases">
        <authorList>
            <person name="Corre E."/>
            <person name="Pelletier E."/>
            <person name="Niang G."/>
            <person name="Scheremetjew M."/>
            <person name="Finn R."/>
            <person name="Kale V."/>
            <person name="Holt S."/>
            <person name="Cochrane G."/>
            <person name="Meng A."/>
            <person name="Brown T."/>
            <person name="Cohen L."/>
        </authorList>
    </citation>
    <scope>NUCLEOTIDE SEQUENCE</scope>
    <source>
        <strain evidence="2">CCCM811</strain>
    </source>
</reference>
<protein>
    <submittedName>
        <fullName evidence="2">Uncharacterized protein</fullName>
    </submittedName>
</protein>
<proteinExistence type="predicted"/>